<name>A0ABY9EEV6_9GAMM</name>
<dbReference type="Gene3D" id="3.40.50.1820">
    <property type="entry name" value="alpha/beta hydrolase"/>
    <property type="match status" value="1"/>
</dbReference>
<dbReference type="SUPFAM" id="SSF53474">
    <property type="entry name" value="alpha/beta-Hydrolases"/>
    <property type="match status" value="1"/>
</dbReference>
<dbReference type="InterPro" id="IPR029058">
    <property type="entry name" value="AB_hydrolase_fold"/>
</dbReference>
<evidence type="ECO:0000313" key="1">
    <source>
        <dbReference type="EMBL" id="WKD49281.1"/>
    </source>
</evidence>
<reference evidence="1 2" key="1">
    <citation type="submission" date="2022-05" db="EMBL/GenBank/DDBJ databases">
        <title>Microbulbifer sp. nov., isolated from sponge.</title>
        <authorList>
            <person name="Gao L."/>
        </authorList>
    </citation>
    <scope>NUCLEOTIDE SEQUENCE [LARGE SCALE GENOMIC DNA]</scope>
    <source>
        <strain evidence="1 2">MI-G</strain>
    </source>
</reference>
<accession>A0ABY9EEV6</accession>
<dbReference type="EMBL" id="CP098023">
    <property type="protein sequence ID" value="WKD49281.1"/>
    <property type="molecule type" value="Genomic_DNA"/>
</dbReference>
<sequence>MRERLAANNPHIVFCAPQIPPYPSIARQSLLALLEGFLQSGDCGPVGLLGSSMGGFWCTYLGERLHLPAVLINPAVRPSRFMPAYVGQVLRPYNGGPQEYRLTESDVATMGRLEAELAQPLRSRYWLLAQRGDETLDCRDAEDFYRNQRQTVEAGGDHGFQGFARYCDPIVEFLFNQQ</sequence>
<proteinExistence type="predicted"/>
<keyword evidence="2" id="KW-1185">Reference proteome</keyword>
<dbReference type="PANTHER" id="PTHR35602:SF3">
    <property type="entry name" value="ESTERASE YQIA"/>
    <property type="match status" value="1"/>
</dbReference>
<evidence type="ECO:0008006" key="3">
    <source>
        <dbReference type="Google" id="ProtNLM"/>
    </source>
</evidence>
<organism evidence="1 2">
    <name type="scientific">Microbulbifer spongiae</name>
    <dbReference type="NCBI Taxonomy" id="2944933"/>
    <lineage>
        <taxon>Bacteria</taxon>
        <taxon>Pseudomonadati</taxon>
        <taxon>Pseudomonadota</taxon>
        <taxon>Gammaproteobacteria</taxon>
        <taxon>Cellvibrionales</taxon>
        <taxon>Microbulbiferaceae</taxon>
        <taxon>Microbulbifer</taxon>
    </lineage>
</organism>
<dbReference type="RefSeq" id="WP_301415071.1">
    <property type="nucleotide sequence ID" value="NZ_CP098023.1"/>
</dbReference>
<gene>
    <name evidence="1" type="ORF">M8T91_15460</name>
</gene>
<dbReference type="PANTHER" id="PTHR35602">
    <property type="entry name" value="ESTERASE YQIA-RELATED"/>
    <property type="match status" value="1"/>
</dbReference>
<dbReference type="Pfam" id="PF05728">
    <property type="entry name" value="UPF0227"/>
    <property type="match status" value="1"/>
</dbReference>
<dbReference type="InterPro" id="IPR008886">
    <property type="entry name" value="UPF0227/Esterase_YqiA"/>
</dbReference>
<evidence type="ECO:0000313" key="2">
    <source>
        <dbReference type="Proteomes" id="UP001321520"/>
    </source>
</evidence>
<dbReference type="Proteomes" id="UP001321520">
    <property type="component" value="Chromosome"/>
</dbReference>
<protein>
    <recommendedName>
        <fullName evidence="3">Esterase YqiA</fullName>
    </recommendedName>
</protein>